<feature type="chain" id="PRO_5045905517" description="Secreted protein" evidence="2">
    <location>
        <begin position="22"/>
        <end position="249"/>
    </location>
</feature>
<evidence type="ECO:0008006" key="5">
    <source>
        <dbReference type="Google" id="ProtNLM"/>
    </source>
</evidence>
<keyword evidence="2" id="KW-0732">Signal</keyword>
<dbReference type="RefSeq" id="WP_345039878.1">
    <property type="nucleotide sequence ID" value="NZ_BAAAYL010000001.1"/>
</dbReference>
<accession>A0ABP6SEW5</accession>
<feature type="compositionally biased region" description="Basic and acidic residues" evidence="1">
    <location>
        <begin position="117"/>
        <end position="134"/>
    </location>
</feature>
<gene>
    <name evidence="3" type="ORF">GCM10020367_41830</name>
</gene>
<reference evidence="4" key="1">
    <citation type="journal article" date="2019" name="Int. J. Syst. Evol. Microbiol.">
        <title>The Global Catalogue of Microorganisms (GCM) 10K type strain sequencing project: providing services to taxonomists for standard genome sequencing and annotation.</title>
        <authorList>
            <consortium name="The Broad Institute Genomics Platform"/>
            <consortium name="The Broad Institute Genome Sequencing Center for Infectious Disease"/>
            <person name="Wu L."/>
            <person name="Ma J."/>
        </authorList>
    </citation>
    <scope>NUCLEOTIDE SEQUENCE [LARGE SCALE GENOMIC DNA]</scope>
    <source>
        <strain evidence="4">JCM 9651</strain>
    </source>
</reference>
<sequence>MNRKRRLALITPLVASSVALAPAVAAAQGSAEEVPGSASALPTAKCALVLGTSAENEPATYDLKLSGFNSGQRVTITSSSGREDVRVRSNGKYTSEDVDYGDYSVKGRNLSITCSKVPEKAPEKAPPKKEEKPSEAGGPVEVTDVNVALTPGTPDKVDCSKTNTVAVDGSVIGTGKGKVPLLWTLPNEKKSPSSVEFTGGATQTITVTKVVSVPPRATPTDTSVSFAAVLDAPKNDASSGKVTIKINCQ</sequence>
<protein>
    <recommendedName>
        <fullName evidence="5">Secreted protein</fullName>
    </recommendedName>
</protein>
<organism evidence="3 4">
    <name type="scientific">Streptomyces sannanensis</name>
    <dbReference type="NCBI Taxonomy" id="285536"/>
    <lineage>
        <taxon>Bacteria</taxon>
        <taxon>Bacillati</taxon>
        <taxon>Actinomycetota</taxon>
        <taxon>Actinomycetes</taxon>
        <taxon>Kitasatosporales</taxon>
        <taxon>Streptomycetaceae</taxon>
        <taxon>Streptomyces</taxon>
    </lineage>
</organism>
<dbReference type="EMBL" id="BAAAYL010000001">
    <property type="protein sequence ID" value="GAA3375151.1"/>
    <property type="molecule type" value="Genomic_DNA"/>
</dbReference>
<evidence type="ECO:0000313" key="3">
    <source>
        <dbReference type="EMBL" id="GAA3375151.1"/>
    </source>
</evidence>
<dbReference type="Proteomes" id="UP001499990">
    <property type="component" value="Unassembled WGS sequence"/>
</dbReference>
<feature type="signal peptide" evidence="2">
    <location>
        <begin position="1"/>
        <end position="21"/>
    </location>
</feature>
<comment type="caution">
    <text evidence="3">The sequence shown here is derived from an EMBL/GenBank/DDBJ whole genome shotgun (WGS) entry which is preliminary data.</text>
</comment>
<evidence type="ECO:0000256" key="1">
    <source>
        <dbReference type="SAM" id="MobiDB-lite"/>
    </source>
</evidence>
<name>A0ABP6SEW5_9ACTN</name>
<keyword evidence="4" id="KW-1185">Reference proteome</keyword>
<proteinExistence type="predicted"/>
<feature type="region of interest" description="Disordered" evidence="1">
    <location>
        <begin position="116"/>
        <end position="140"/>
    </location>
</feature>
<evidence type="ECO:0000256" key="2">
    <source>
        <dbReference type="SAM" id="SignalP"/>
    </source>
</evidence>
<evidence type="ECO:0000313" key="4">
    <source>
        <dbReference type="Proteomes" id="UP001499990"/>
    </source>
</evidence>